<evidence type="ECO:0000313" key="7">
    <source>
        <dbReference type="EMBL" id="KLI02280.1"/>
    </source>
</evidence>
<feature type="domain" description="Transposase IS4-like" evidence="5">
    <location>
        <begin position="117"/>
        <end position="327"/>
    </location>
</feature>
<evidence type="ECO:0000259" key="6">
    <source>
        <dbReference type="Pfam" id="PF14294"/>
    </source>
</evidence>
<dbReference type="Pfam" id="PF01609">
    <property type="entry name" value="DDE_Tnp_1"/>
    <property type="match status" value="1"/>
</dbReference>
<gene>
    <name evidence="7" type="ORF">SINU_08925</name>
</gene>
<feature type="domain" description="DUF4372" evidence="6">
    <location>
        <begin position="6"/>
        <end position="65"/>
    </location>
</feature>
<dbReference type="GO" id="GO:0006313">
    <property type="term" value="P:DNA transposition"/>
    <property type="evidence" value="ECO:0007669"/>
    <property type="project" value="InterPro"/>
</dbReference>
<accession>A0A0U1QN95</accession>
<protein>
    <submittedName>
        <fullName evidence="7">Transposase</fullName>
    </submittedName>
</protein>
<dbReference type="NCBIfam" id="NF033592">
    <property type="entry name" value="transpos_IS4_1"/>
    <property type="match status" value="1"/>
</dbReference>
<proteinExistence type="inferred from homology"/>
<keyword evidence="3" id="KW-0238">DNA-binding</keyword>
<dbReference type="PANTHER" id="PTHR33258:SF1">
    <property type="entry name" value="TRANSPOSASE INSL FOR INSERTION SEQUENCE ELEMENT IS186A-RELATED"/>
    <property type="match status" value="1"/>
</dbReference>
<evidence type="ECO:0000256" key="1">
    <source>
        <dbReference type="ARBA" id="ARBA00010075"/>
    </source>
</evidence>
<dbReference type="AlphaFoldDB" id="A0A0U1QN95"/>
<reference evidence="7 8" key="1">
    <citation type="journal article" date="2011" name="J. Bacteriol.">
        <title>Draft genome sequence of Sporolactobacillus inulinus strain CASD, an efficient D-lactic acid-producing bacterium with high-concentration lactate tolerance capability.</title>
        <authorList>
            <person name="Yu B."/>
            <person name="Su F."/>
            <person name="Wang L."/>
            <person name="Xu K."/>
            <person name="Zhao B."/>
            <person name="Xu P."/>
        </authorList>
    </citation>
    <scope>NUCLEOTIDE SEQUENCE [LARGE SCALE GENOMIC DNA]</scope>
    <source>
        <strain evidence="7 8">CASD</strain>
    </source>
</reference>
<dbReference type="InterPro" id="IPR025399">
    <property type="entry name" value="DUF4372"/>
</dbReference>
<comment type="similarity">
    <text evidence="1">Belongs to the transposase 11 family.</text>
</comment>
<dbReference type="OrthoDB" id="368860at2"/>
<dbReference type="SUPFAM" id="SSF53098">
    <property type="entry name" value="Ribonuclease H-like"/>
    <property type="match status" value="1"/>
</dbReference>
<dbReference type="EMBL" id="AFVQ02000111">
    <property type="protein sequence ID" value="KLI02280.1"/>
    <property type="molecule type" value="Genomic_DNA"/>
</dbReference>
<dbReference type="RefSeq" id="WP_039744313.1">
    <property type="nucleotide sequence ID" value="NZ_AFVQ02000111.1"/>
</dbReference>
<evidence type="ECO:0000313" key="8">
    <source>
        <dbReference type="Proteomes" id="UP000035553"/>
    </source>
</evidence>
<dbReference type="GO" id="GO:0004803">
    <property type="term" value="F:transposase activity"/>
    <property type="evidence" value="ECO:0007669"/>
    <property type="project" value="InterPro"/>
</dbReference>
<dbReference type="Proteomes" id="UP000035553">
    <property type="component" value="Unassembled WGS sequence"/>
</dbReference>
<evidence type="ECO:0000256" key="3">
    <source>
        <dbReference type="ARBA" id="ARBA00023125"/>
    </source>
</evidence>
<dbReference type="GO" id="GO:0003677">
    <property type="term" value="F:DNA binding"/>
    <property type="evidence" value="ECO:0007669"/>
    <property type="project" value="UniProtKB-KW"/>
</dbReference>
<dbReference type="STRING" id="1069536.SINU_08925"/>
<organism evidence="7 8">
    <name type="scientific">Sporolactobacillus inulinus CASD</name>
    <dbReference type="NCBI Taxonomy" id="1069536"/>
    <lineage>
        <taxon>Bacteria</taxon>
        <taxon>Bacillati</taxon>
        <taxon>Bacillota</taxon>
        <taxon>Bacilli</taxon>
        <taxon>Bacillales</taxon>
        <taxon>Sporolactobacillaceae</taxon>
        <taxon>Sporolactobacillus</taxon>
    </lineage>
</organism>
<keyword evidence="4" id="KW-0233">DNA recombination</keyword>
<dbReference type="InterPro" id="IPR047952">
    <property type="entry name" value="Transpos_IS4"/>
</dbReference>
<evidence type="ECO:0000256" key="4">
    <source>
        <dbReference type="ARBA" id="ARBA00023172"/>
    </source>
</evidence>
<dbReference type="Pfam" id="PF14294">
    <property type="entry name" value="DUF4372"/>
    <property type="match status" value="1"/>
</dbReference>
<comment type="caution">
    <text evidence="7">The sequence shown here is derived from an EMBL/GenBank/DDBJ whole genome shotgun (WGS) entry which is preliminary data.</text>
</comment>
<dbReference type="InterPro" id="IPR012337">
    <property type="entry name" value="RNaseH-like_sf"/>
</dbReference>
<evidence type="ECO:0000259" key="5">
    <source>
        <dbReference type="Pfam" id="PF01609"/>
    </source>
</evidence>
<sequence length="375" mass="43697">MDKNTHLSSFSQWLNQIDFKQLDETLGQTGGDKYVKKLTTKAYMTLFLYAHLQKEDSLRSISDCVLGEELQKATGLSSISASQLSRKNNSVDPQLLMTIFLDLVAKIKGKRAPKIDERLKVVDSTTIPLNAQRYPWAHFRKTKAGVKLHLRLVFMGKGQVFPEKAVLTSAQVNDRSQLDVLVDEKEAMYVFDRGYVDYQAFDRFSEEGMFFASRLKKNAVIHVLHDYKVPEKSSILSDQMILLGGVQNQTENAFRLIVAKDDQGKNIRIITNRFDLSATEISDVYRHRWAIELFFKWLKQHVRIRTFYGQSETAVQNQLLLALIHYSLFVLIQQKLETTRSVLQLTRWFKAVLWKSCEQWFRRIRFQMEKRKRVT</sequence>
<keyword evidence="2" id="KW-0815">Transposition</keyword>
<dbReference type="PANTHER" id="PTHR33258">
    <property type="entry name" value="TRANSPOSASE INSL FOR INSERTION SEQUENCE ELEMENT IS186A-RELATED"/>
    <property type="match status" value="1"/>
</dbReference>
<keyword evidence="8" id="KW-1185">Reference proteome</keyword>
<name>A0A0U1QN95_9BACL</name>
<dbReference type="InterPro" id="IPR002559">
    <property type="entry name" value="Transposase_11"/>
</dbReference>
<evidence type="ECO:0000256" key="2">
    <source>
        <dbReference type="ARBA" id="ARBA00022578"/>
    </source>
</evidence>